<proteinExistence type="predicted"/>
<comment type="caution">
    <text evidence="2">The sequence shown here is derived from an EMBL/GenBank/DDBJ whole genome shotgun (WGS) entry which is preliminary data.</text>
</comment>
<gene>
    <name evidence="2" type="ORF">FBZ83_11076</name>
</gene>
<sequence>MSEDARRLVVVTGGPGSGKSTLIDALAREGYAHSVEAGRAIIQDQTAIGGPALPWIDPSAFAELMLCWELRSLRLAREQAGTVFFDRGIPDVIGYLRLMKRPVPAHLETAARRFRYHRTVFVAPPWPEIFGTDTERRQTLAEAVATHDAMVETYGGLGYELVTLPKAPVAERLRFVLEQLGGPGPITPAPLTP</sequence>
<evidence type="ECO:0000313" key="2">
    <source>
        <dbReference type="EMBL" id="TWA79508.1"/>
    </source>
</evidence>
<organism evidence="2 3">
    <name type="scientific">Azospirillum brasilense</name>
    <dbReference type="NCBI Taxonomy" id="192"/>
    <lineage>
        <taxon>Bacteria</taxon>
        <taxon>Pseudomonadati</taxon>
        <taxon>Pseudomonadota</taxon>
        <taxon>Alphaproteobacteria</taxon>
        <taxon>Rhodospirillales</taxon>
        <taxon>Azospirillaceae</taxon>
        <taxon>Azospirillum</taxon>
    </lineage>
</organism>
<reference evidence="2 3" key="1">
    <citation type="submission" date="2019-06" db="EMBL/GenBank/DDBJ databases">
        <title>Genomic Encyclopedia of Type Strains, Phase IV (KMG-V): Genome sequencing to study the core and pangenomes of soil and plant-associated prokaryotes.</title>
        <authorList>
            <person name="Whitman W."/>
        </authorList>
    </citation>
    <scope>NUCLEOTIDE SEQUENCE [LARGE SCALE GENOMIC DNA]</scope>
    <source>
        <strain evidence="2 3">BR 11650</strain>
    </source>
</reference>
<dbReference type="AlphaFoldDB" id="A0A560C3R7"/>
<protein>
    <submittedName>
        <fullName evidence="2">Putative ATPase</fullName>
    </submittedName>
</protein>
<name>A0A560C3R7_AZOBR</name>
<dbReference type="Pfam" id="PF13521">
    <property type="entry name" value="AAA_28"/>
    <property type="match status" value="1"/>
</dbReference>
<dbReference type="InterPro" id="IPR027417">
    <property type="entry name" value="P-loop_NTPase"/>
</dbReference>
<evidence type="ECO:0000259" key="1">
    <source>
        <dbReference type="Pfam" id="PF13521"/>
    </source>
</evidence>
<evidence type="ECO:0000313" key="3">
    <source>
        <dbReference type="Proteomes" id="UP000318529"/>
    </source>
</evidence>
<feature type="domain" description="NadR/Ttd14 AAA" evidence="1">
    <location>
        <begin position="9"/>
        <end position="172"/>
    </location>
</feature>
<dbReference type="EMBL" id="VITH01000010">
    <property type="protein sequence ID" value="TWA79508.1"/>
    <property type="molecule type" value="Genomic_DNA"/>
</dbReference>
<dbReference type="Gene3D" id="3.40.50.300">
    <property type="entry name" value="P-loop containing nucleotide triphosphate hydrolases"/>
    <property type="match status" value="1"/>
</dbReference>
<accession>A0A560C3R7</accession>
<dbReference type="InterPro" id="IPR038727">
    <property type="entry name" value="NadR/Ttd14_AAA_dom"/>
</dbReference>
<dbReference type="Proteomes" id="UP000318529">
    <property type="component" value="Unassembled WGS sequence"/>
</dbReference>
<dbReference type="SUPFAM" id="SSF52540">
    <property type="entry name" value="P-loop containing nucleoside triphosphate hydrolases"/>
    <property type="match status" value="1"/>
</dbReference>
<dbReference type="RefSeq" id="WP_186466148.1">
    <property type="nucleotide sequence ID" value="NZ_VITH01000010.1"/>
</dbReference>